<evidence type="ECO:0000256" key="6">
    <source>
        <dbReference type="ARBA" id="ARBA00022737"/>
    </source>
</evidence>
<evidence type="ECO:0000256" key="1">
    <source>
        <dbReference type="ARBA" id="ARBA00004924"/>
    </source>
</evidence>
<keyword evidence="10" id="KW-1185">Reference proteome</keyword>
<feature type="domain" description="Carrier" evidence="8">
    <location>
        <begin position="3753"/>
        <end position="3827"/>
    </location>
</feature>
<dbReference type="InterPro" id="IPR036736">
    <property type="entry name" value="ACP-like_sf"/>
</dbReference>
<dbReference type="GO" id="GO:0031169">
    <property type="term" value="P:ferrichrome biosynthetic process"/>
    <property type="evidence" value="ECO:0007669"/>
    <property type="project" value="UniProtKB-ARBA"/>
</dbReference>
<dbReference type="CDD" id="cd05918">
    <property type="entry name" value="A_NRPS_SidN3_like"/>
    <property type="match status" value="4"/>
</dbReference>
<dbReference type="GO" id="GO:0043041">
    <property type="term" value="P:amino acid activation for nonribosomal peptide biosynthetic process"/>
    <property type="evidence" value="ECO:0007669"/>
    <property type="project" value="TreeGrafter"/>
</dbReference>
<dbReference type="OrthoDB" id="416786at2759"/>
<dbReference type="Proteomes" id="UP000799753">
    <property type="component" value="Unassembled WGS sequence"/>
</dbReference>
<comment type="similarity">
    <text evidence="7">Belongs to the NRP synthetase family.</text>
</comment>
<comment type="similarity">
    <text evidence="2">Belongs to the ATP-dependent AMP-binding enzyme family.</text>
</comment>
<dbReference type="InterPro" id="IPR020806">
    <property type="entry name" value="PKS_PP-bd"/>
</dbReference>
<dbReference type="GO" id="GO:0016874">
    <property type="term" value="F:ligase activity"/>
    <property type="evidence" value="ECO:0007669"/>
    <property type="project" value="UniProtKB-KW"/>
</dbReference>
<dbReference type="PROSITE" id="PS00012">
    <property type="entry name" value="PHOSPHOPANTETHEINE"/>
    <property type="match status" value="4"/>
</dbReference>
<dbReference type="InterPro" id="IPR001242">
    <property type="entry name" value="Condensation_dom"/>
</dbReference>
<dbReference type="GO" id="GO:0005737">
    <property type="term" value="C:cytoplasm"/>
    <property type="evidence" value="ECO:0007669"/>
    <property type="project" value="TreeGrafter"/>
</dbReference>
<feature type="domain" description="Carrier" evidence="8">
    <location>
        <begin position="4863"/>
        <end position="4936"/>
    </location>
</feature>
<evidence type="ECO:0000256" key="3">
    <source>
        <dbReference type="ARBA" id="ARBA00022450"/>
    </source>
</evidence>
<feature type="domain" description="Carrier" evidence="8">
    <location>
        <begin position="2678"/>
        <end position="2751"/>
    </location>
</feature>
<dbReference type="FunFam" id="3.40.50.12780:FF:000024">
    <property type="entry name" value="Nonribosomal siderophore peptide synthase SidC"/>
    <property type="match status" value="2"/>
</dbReference>
<keyword evidence="4" id="KW-0597">Phosphoprotein</keyword>
<dbReference type="GO" id="GO:0010106">
    <property type="term" value="P:cellular response to iron ion starvation"/>
    <property type="evidence" value="ECO:0007669"/>
    <property type="project" value="UniProtKB-ARBA"/>
</dbReference>
<evidence type="ECO:0000313" key="10">
    <source>
        <dbReference type="Proteomes" id="UP000799753"/>
    </source>
</evidence>
<dbReference type="InterPro" id="IPR042099">
    <property type="entry name" value="ANL_N_sf"/>
</dbReference>
<feature type="domain" description="Carrier" evidence="8">
    <location>
        <begin position="1623"/>
        <end position="1700"/>
    </location>
</feature>
<dbReference type="PROSITE" id="PS50075">
    <property type="entry name" value="CARRIER"/>
    <property type="match status" value="6"/>
</dbReference>
<dbReference type="NCBIfam" id="TIGR01733">
    <property type="entry name" value="AA-adenyl-dom"/>
    <property type="match status" value="4"/>
</dbReference>
<dbReference type="InterPro" id="IPR000873">
    <property type="entry name" value="AMP-dep_synth/lig_dom"/>
</dbReference>
<dbReference type="SUPFAM" id="SSF56801">
    <property type="entry name" value="Acetyl-CoA synthetase-like"/>
    <property type="match status" value="4"/>
</dbReference>
<dbReference type="PROSITE" id="PS00455">
    <property type="entry name" value="AMP_BINDING"/>
    <property type="match status" value="1"/>
</dbReference>
<dbReference type="Pfam" id="PF00550">
    <property type="entry name" value="PP-binding"/>
    <property type="match status" value="6"/>
</dbReference>
<evidence type="ECO:0000256" key="4">
    <source>
        <dbReference type="ARBA" id="ARBA00022553"/>
    </source>
</evidence>
<dbReference type="SUPFAM" id="SSF52777">
    <property type="entry name" value="CoA-dependent acyltransferases"/>
    <property type="match status" value="12"/>
</dbReference>
<dbReference type="EMBL" id="MU006778">
    <property type="protein sequence ID" value="KAF2644626.1"/>
    <property type="molecule type" value="Genomic_DNA"/>
</dbReference>
<dbReference type="Pfam" id="PF00668">
    <property type="entry name" value="Condensation"/>
    <property type="match status" value="6"/>
</dbReference>
<dbReference type="Pfam" id="PF00501">
    <property type="entry name" value="AMP-binding"/>
    <property type="match status" value="4"/>
</dbReference>
<dbReference type="GO" id="GO:0031177">
    <property type="term" value="F:phosphopantetheine binding"/>
    <property type="evidence" value="ECO:0007669"/>
    <property type="project" value="InterPro"/>
</dbReference>
<reference evidence="9" key="1">
    <citation type="journal article" date="2020" name="Stud. Mycol.">
        <title>101 Dothideomycetes genomes: a test case for predicting lifestyles and emergence of pathogens.</title>
        <authorList>
            <person name="Haridas S."/>
            <person name="Albert R."/>
            <person name="Binder M."/>
            <person name="Bloem J."/>
            <person name="Labutti K."/>
            <person name="Salamov A."/>
            <person name="Andreopoulos B."/>
            <person name="Baker S."/>
            <person name="Barry K."/>
            <person name="Bills G."/>
            <person name="Bluhm B."/>
            <person name="Cannon C."/>
            <person name="Castanera R."/>
            <person name="Culley D."/>
            <person name="Daum C."/>
            <person name="Ezra D."/>
            <person name="Gonzalez J."/>
            <person name="Henrissat B."/>
            <person name="Kuo A."/>
            <person name="Liang C."/>
            <person name="Lipzen A."/>
            <person name="Lutzoni F."/>
            <person name="Magnuson J."/>
            <person name="Mondo S."/>
            <person name="Nolan M."/>
            <person name="Ohm R."/>
            <person name="Pangilinan J."/>
            <person name="Park H.-J."/>
            <person name="Ramirez L."/>
            <person name="Alfaro M."/>
            <person name="Sun H."/>
            <person name="Tritt A."/>
            <person name="Yoshinaga Y."/>
            <person name="Zwiers L.-H."/>
            <person name="Turgeon B."/>
            <person name="Goodwin S."/>
            <person name="Spatafora J."/>
            <person name="Crous P."/>
            <person name="Grigoriev I."/>
        </authorList>
    </citation>
    <scope>NUCLEOTIDE SEQUENCE</scope>
    <source>
        <strain evidence="9">CBS 473.64</strain>
    </source>
</reference>
<keyword evidence="3" id="KW-0596">Phosphopantetheine</keyword>
<dbReference type="CDD" id="cd19542">
    <property type="entry name" value="CT_NRPS-like"/>
    <property type="match status" value="2"/>
</dbReference>
<dbReference type="SUPFAM" id="SSF47336">
    <property type="entry name" value="ACP-like"/>
    <property type="match status" value="6"/>
</dbReference>
<dbReference type="InterPro" id="IPR020845">
    <property type="entry name" value="AMP-binding_CS"/>
</dbReference>
<keyword evidence="6" id="KW-0677">Repeat</keyword>
<evidence type="ECO:0000256" key="7">
    <source>
        <dbReference type="ARBA" id="ARBA00029454"/>
    </source>
</evidence>
<gene>
    <name evidence="9" type="ORF">P280DRAFT_546068</name>
</gene>
<dbReference type="Gene3D" id="3.30.559.10">
    <property type="entry name" value="Chloramphenicol acetyltransferase-like domain"/>
    <property type="match status" value="6"/>
</dbReference>
<organism evidence="9 10">
    <name type="scientific">Massarina eburnea CBS 473.64</name>
    <dbReference type="NCBI Taxonomy" id="1395130"/>
    <lineage>
        <taxon>Eukaryota</taxon>
        <taxon>Fungi</taxon>
        <taxon>Dikarya</taxon>
        <taxon>Ascomycota</taxon>
        <taxon>Pezizomycotina</taxon>
        <taxon>Dothideomycetes</taxon>
        <taxon>Pleosporomycetidae</taxon>
        <taxon>Pleosporales</taxon>
        <taxon>Massarineae</taxon>
        <taxon>Massarinaceae</taxon>
        <taxon>Massarina</taxon>
    </lineage>
</organism>
<keyword evidence="5" id="KW-0436">Ligase</keyword>
<dbReference type="InterPro" id="IPR006162">
    <property type="entry name" value="Ppantetheine_attach_site"/>
</dbReference>
<evidence type="ECO:0000256" key="2">
    <source>
        <dbReference type="ARBA" id="ARBA00006432"/>
    </source>
</evidence>
<dbReference type="FunFam" id="3.30.559.30:FF:000030">
    <property type="entry name" value="Hydroxamate-type ferrichrome siderophore peptide synthetase"/>
    <property type="match status" value="1"/>
</dbReference>
<dbReference type="FunFam" id="3.30.300.30:FF:000033">
    <property type="entry name" value="Nonribosomal siderophore peptide synthase SidC"/>
    <property type="match status" value="1"/>
</dbReference>
<dbReference type="InterPro" id="IPR009081">
    <property type="entry name" value="PP-bd_ACP"/>
</dbReference>
<dbReference type="Gene3D" id="1.10.1200.10">
    <property type="entry name" value="ACP-like"/>
    <property type="match status" value="6"/>
</dbReference>
<dbReference type="SMART" id="SM00823">
    <property type="entry name" value="PKS_PP"/>
    <property type="match status" value="5"/>
</dbReference>
<dbReference type="Gene3D" id="3.40.50.12780">
    <property type="entry name" value="N-terminal domain of ligase-like"/>
    <property type="match status" value="4"/>
</dbReference>
<evidence type="ECO:0000313" key="9">
    <source>
        <dbReference type="EMBL" id="KAF2644626.1"/>
    </source>
</evidence>
<dbReference type="SMART" id="SM01294">
    <property type="entry name" value="PKS_PP_betabranch"/>
    <property type="match status" value="1"/>
</dbReference>
<dbReference type="InterPro" id="IPR023213">
    <property type="entry name" value="CAT-like_dom_sf"/>
</dbReference>
<dbReference type="Gene3D" id="3.30.300.30">
    <property type="match status" value="4"/>
</dbReference>
<dbReference type="FunFam" id="3.30.300.30:FF:000015">
    <property type="entry name" value="Nonribosomal peptide synthase SidD"/>
    <property type="match status" value="2"/>
</dbReference>
<dbReference type="PANTHER" id="PTHR45527:SF1">
    <property type="entry name" value="FATTY ACID SYNTHASE"/>
    <property type="match status" value="1"/>
</dbReference>
<evidence type="ECO:0000259" key="8">
    <source>
        <dbReference type="PROSITE" id="PS50075"/>
    </source>
</evidence>
<dbReference type="InterPro" id="IPR045851">
    <property type="entry name" value="AMP-bd_C_sf"/>
</dbReference>
<dbReference type="InterPro" id="IPR010071">
    <property type="entry name" value="AA_adenyl_dom"/>
</dbReference>
<dbReference type="PANTHER" id="PTHR45527">
    <property type="entry name" value="NONRIBOSOMAL PEPTIDE SYNTHETASE"/>
    <property type="match status" value="1"/>
</dbReference>
<dbReference type="NCBIfam" id="NF003417">
    <property type="entry name" value="PRK04813.1"/>
    <property type="match status" value="4"/>
</dbReference>
<accession>A0A6A6S9S7</accession>
<sequence length="5404" mass="604020">MDFEEGLARSGIHQMLLEPRPIPKLSILNRHPKSLEGPRLLHGLVQPPSNSPAIEFLEDLDSDLEPQQSSSGGVTVHVAPKTRVLTYDELHVESNALARKINRAGLGDGSPIVPVFLPQSPELYIALLAILKAGRAFCPIGLDVPKERLDFILNDVSAELVVTNLKYADRFSACSSLQVLLVDKDLSDQDEIPYPIAPSSNPTNLAYVIYTSGSTGLPKAVSVSHRAVTQSLLAHDRHIPNFSRFLQFAAPTFDVSVFEIFFPLYRGCTLVGCTRSRLLDDLPGIITSLNVDAAELTPTVVDNLLRKRSSVPGLKLLLTIGEMLTKHVVNEFGGQSPEDSILWGMYGPTEAAIHCTLQPSFTRNFPVGNVGFPLDTVSTFIAAPASEKGSTMSVLPIGTIGELVIGGPQVAEGYLNRPDITETAFFTDPEFGYLYRTGDKARLNQDGSLECLGRIVSGQVKLRGQRVELAEIEQTVLKAEVCHSAVVVVIEGTLVAFCADQSGNASSNVILDTCKRLLPSYMVPSEAVIVKNMPQLPSGKIDKRALEEQFLRSSHHSGYSTTPPNGETEARLMNIIRRALGHTVHGDARLDISGIDSLRAILVASALREQGYNITALEILSAKTLAELIRMCGDKSTTKAVLTEIADVARIPVAKFPELKDVEYEIQDILPCTPLQEAMLVETNTKPSAYCNWIEVELHEPLSFSLIREYLVRLASRNEIIRSGFVTSTSGSGSFATVIWKSLAHSAITEVAKFSRSYSLGSTESLLRPFAVQVVSGPRKPRLLFQIHHSLYDGWSFDLLMHDLNQLILNLTPTDRPQYRNIVQYYLTLPEEDLSKAKTYWANVLHESSPTPLPNFNGRVVRSNGLASVRGESSIDAQSLYAHATDLSINPQVLFQAAIAYIVSLYVGSSDVVIGTVTSGRTIPVTRIEEIIGPCIYSLPYRLKMSETPTVRDVLKQTQKANRDMLEHCLLPLRDIIKLCELRPGERLFDVLFVWQQSMLSHDEATRTLKVVDSADDSEFKVILEFEPRDDRILYRITYDPSNVPEQQAIYLSSQIDQVVNYFLSHLDDQMSEVADCFHSETISIANPNPQQTYFQNGLSHAVENWAMEAPHKDAVVFGGIVDGVMEVQETLTFASLNSRANQLATTLIDHGAGDDRLICIFLDKSIDLYISILAVLKVGCGYLPITPDTPPDRTKRIMVDAEVELCVSHSSVSGNIPHGASKVLELDKLDLLHCSDRNLEIPYNGSHLAYAIFTSGSTGKPKGVLVTQDNLMSNIDYLSSLYPTTSDSRMLQSCSHSFDVSVFEIFFSWYVGMCICTATKEDLFYDFESAIDSLRITHLSLTPTVAGLIDPGRVPKVKFLVTAGEALTENVRRKWAGHGLFQGYGPSETTNICTVRPYVTSDDLINNIGKPFLNTLALVLAPGKDHILPRGAVGELCFGGSQVFRGYLKAPELNAEKLFVHPEYGRIYRSGDMGLLLPDDSILSTGRMDDQVKIRGQRVELGEITSILLDLPSVMDCATLLLRHEHGAQILVCFWVPSKALINTFDILSPAEFRSTIMDLYETLSVQLPLYMVPSHLVPITHIPMTPQAKIDKRLLRSAFENLVVDWLELTTPIRIEDGAVEELSTSEQEIVEVLARTLSIDAKDVRHAQSFFNLGVDSVSAIRFAQGLRNAGFNQVSVSTILKNPFVKRLSSVITKQSAQQPLATERLLSISDIFSANWVSQIQTQCQNRGEEVEKILPCTPLQEAMLAGASPSEASYCNTMIFAVHGRLDHLKRCWEHMFARHEVLRTAFIATDDERYAFAQIVLAPKELQWDIVEIGNDPMTSFRELLPHLVANHLPPVRMGIQQTVASTKLIFSCHHALYDGTAISTLLDEVQELYSDHELPPPVTYDRYLQHMANQNFATAENFWAASLDGLEPKFFPNVTNRVLKPIAQNFSIERALQTSLTHAIEFCRSSSTSLLSLVQASWAKMLHFYIGESDFCFGNVVSGRTLLEEDLERLVAPCFNTIPIRLNFDFRKSNAELCRELHDSNIECIPFQLTPLRWIQSKVLKDQGRLFDTLVILQQPITPLDPSIWSLEQDVGDMDLPVVCEVFQDERDDTLRLVLHFSNSLLSERDADFLAQSFDIALQSLTRSPNSAANDTLDFPSQLLSQSNMNWTSFESPQGGLLHSAFEVNAKEYPGTVALDFWHENGERTILTFSELNGRANQVAHALIQYGIRTEDIVPVHMSKCPQFYISILGILKAGAAFAPIHPDLPEARKSFMLSELRPKLILCLGILDWSKATPTLNFNSIDKFSTETPTDRHIYPTNLAYCLYTSGSTGDPKAVSIEHRAPIQTIQSSRSLIPWAQNSRLLQYAAITFDMCYYDCFLAWSFGFTLCAADQATMLNNLPDSINNLNVDLLDLTPSVAASLRRTEIPNVKWLYCIGEAMSTEVVHEWNGSCVNSYGPTEAAFCTTIFPVTEELKTSIIGKPFPTTSFAVFPPDGDRPLPILGVGELYIGGAQIAREYFNKTEMTEEKFVQKCGQRFYKTGDMVRMLTDGNFEFLGRADDQVKIRGLRVELGEISHVLQDCNEHISAVTTQILRQKVDSKDQLVAFMVTSLRLSEEERLELRRKARQAAMNRLPAYMVPHFFVFVDYIPKSMAGKIDKKALEHIFRDSDAVRSGPHDDTDASTYAWSRTESRIREIFSKLSKSSIDEILPWTTIYQLGLDSISAVQIATALRKQGLHASAADVMHRLTCQDLAAYIEEGPAAQATIEQFNFDAFETRHKVDIMKECNIKDGDVEAILPCTPLQSGILSQFLAKDGGIYFNYLRLRLDADVDLKRMRNAWSIVMEKHPMLRTGFFHAKDNRIPFAMVQYHKEAIQIHWDDNIDHASSTIDQWLEESRQQAIKQLHRPPWRVRVFKEDREVCLDLALLHAIFDAQSLRLILNDITAAYNGESIGKAMPLDPIITHIIHSGLSTTTGSIEFWKQLGKSAAPNRFPNLAPLRYEPLPSEVVTKFASKSLTELDTGCRRVNTSLQVVAMASWATLLASYTGQELATFGVVLSGRNFEGADSAVFPCITTVPFACKMSDSREDNLQKVMSLNTELHKHQFTPLGEIQKLMEHPNEQLFDSIFAFQKLSTNGSNQDPWAIVDERATTEYSISIELERKDTQLEYRLTYLPHMVPREQAILILEQLDHFLQHYIFPISADQRPFDPQLYSITPAKEANLPSETRLLHEMVEATASKLPSRIALEFAISLRNGSYESRKWTYAELDAEGNRVAHLLLAHNVHVGEMVGICMDKCPEASFAILGILKAGCAFVALDPGAPTARKAFIIKDSGAKIVLSMSPQSANMKENVKATILNLDQVDIRSMPSGAPLLERGINTQDRSYCLYTSGTTGTPKGCELTHENAVQAMLAFERLFTGHWNNDSRWLQFASFHFDVSVLEQYWSWYVGICVVSAPRDLIFEDLAASIRTLGITHIDLTPSLARILHPDDVPSLCKGVFITGGETLKQEILDVWGPAGVIYNGYGPTEATIGVTMYPRVPANGKPSNIGMQFDNVGSYILCPGLDVPVLRGGVGELCVSGKLVGKGYLNRPDLTKTAFPTLQRFGERVYRTGDLARILHDGTFEFLGRADDQVKLRGQRLEIGEINTVIKQSSMEVKDATTLVLKHPKQQKEQLVAFVAIGSDTRRQSRIQLEMTNELIAAKRACQEKLPPYMVPTHFVALTTMPLNVNNKADARRLYEMYGQLSIADLQTVSSVYKTQDGKWSKQEEKIRNVLEDVLKIGVNDINKDANFFELGMDSISVIGVSRAIKCVGFSKATASVVIKNATIRQLAKVLSEKSSDMRDRGSIITAQQAITAIQHRHRRDVAESLFMDARNIEALAPCTPLQQGMIARSFESENGLYFNSFCCQLTEEVNLNRLHGAWEKVFQSTQILRTVFINTEDGFVQAELRKASLRFDHVSLDSEHALQEISKKKRMEWIQRNQSIIKMPFELTLFETPERKMLVIHIFHALYDGISIELILKKVWDTYNGGNIQTGPSFQSALAHGPLRHVNGAREFWEKHLISKTFTPLPIMTENPTAGAVSISKTIRNLTNLEPTRRKLNVTAQTISQACWTSVLHQYTKSTVTVGLVVSGRSIDFEGADEINGPLFNTIPYQYHPRHCETWATMIKGAHNFNTAAHPFQHTPLRDIMKWSKRNADQALFDTLFVYQVANRDTSWVKNDVWELDNGGVEADYPLAMEVEQRSSDELEITLVTQGYVVDKEKAQEMLDHFERALQEAICNPDTTVEIMVEGGNDGNDFSMSNGDPSIRDTLDGTADFQWTANAIILKEEIARLADTDLDDINETTSIFELGLDSIDAIKLSSKLNKRGIVIPVSGIMRSLSISNMLQHIATGKKKKDERPSAMIYQSYKRRLENCLMRRGLTEDIEKILAPTPLQEAMVAEMVASDYTRYYNHDVLKLGFDTDIEKLQTAFTDVVRQSPILRTSFIQVDDPGIDSPFAQIVHREPHAFWGVTEVGEEFNLSTIFEEIRQRAIESSNTVPLFHIRLVRSPEQTYLVLSIAHALYDGWSLGLIHQDVHRAYDGRLKPRPNCEPTLLQILTTSGSDAVAFWRDYLSDATPSKFPRRTKSVETNTPIVHRRERSSHIALQDVVLCAKKNNISLQALGQTVYGLAMAWYNQTMDVTFGSVLSGRDDDERSQLLFPTMNTVAIRAILHGTRRDMLQYVQDNFSNIKQWQHFPLRKALSLAKTQGVLFETLFIYQKSLHSSREGTRLYESIEGQSNVEYLVCVEMEVVGQELVWRCAVKDDVLDENGANRLLDRLDEVLENIINRPDAATIDFTAQGISICDLPAFEDELAQDDGLEDPEEKRIDTGKANTGTISTINEVLEFVSKIAKEDITEDMTIFHIGLDSISAIKVSSLLRKRGIILSVGEMLKAGTVERMAKIVDARSAEPDQKDTDLAMDEALTGIDRAAILEWAGIEEENIDMMLPATAGQTYMVSMWLNTKGATFYPDFTYDVHGPIDFDALQTAWKALIDANPILRTSLYATNDRCIPYVQIVQRQTKSIVQDITESSLDDIARVLGQCGTQQPFVHLFASRAPQGWSLRLKIHHALYDGVSLPILMQQLQDICNRKAVPSLPNLFPRFIASSFVSPNSDTRKLFWTKYFGDMKQQTLPQPQTTPKSKVEIFKPGLISEVGRLDTIARKHGITTQSLFLAVYTRLHARLTSTPSDRDVVIGIYLANRSLPIPNLVQATIPTLNLVPLRVSMPLEADTLDVAAQIQYDMQEISSAENAGVALWEIQEWCDVRVDCWVNFLKLPNSEGDKGDAEECVKIFPSQRWSEAVAGVVEMTTTEFSAPEEMVNKRVNETYPHSIDVEATIRNNSLDVGIFAPQEMLGLPDSERLMEDIKLELLELMGGL</sequence>
<dbReference type="Gene3D" id="3.30.559.30">
    <property type="entry name" value="Nonribosomal peptide synthetase, condensation domain"/>
    <property type="match status" value="6"/>
</dbReference>
<feature type="domain" description="Carrier" evidence="8">
    <location>
        <begin position="4309"/>
        <end position="4382"/>
    </location>
</feature>
<protein>
    <submittedName>
        <fullName evidence="9">Nonribosomal peptide synthetase-like protein 2</fullName>
    </submittedName>
</protein>
<name>A0A6A6S9S7_9PLEO</name>
<proteinExistence type="inferred from homology"/>
<feature type="domain" description="Carrier" evidence="8">
    <location>
        <begin position="563"/>
        <end position="636"/>
    </location>
</feature>
<dbReference type="FunFam" id="3.40.50.980:FF:000001">
    <property type="entry name" value="Non-ribosomal peptide synthetase"/>
    <property type="match status" value="3"/>
</dbReference>
<comment type="pathway">
    <text evidence="1">Siderophore biosynthesis.</text>
</comment>
<evidence type="ECO:0000256" key="5">
    <source>
        <dbReference type="ARBA" id="ARBA00022598"/>
    </source>
</evidence>